<name>A0A183ERC7_9BILA</name>
<comment type="similarity">
    <text evidence="2">Belongs to the short-chain dehydrogenases/reductases (SDR) family.</text>
</comment>
<evidence type="ECO:0000313" key="5">
    <source>
        <dbReference type="EMBL" id="VDN41582.1"/>
    </source>
</evidence>
<proteinExistence type="inferred from homology"/>
<dbReference type="Proteomes" id="UP000271098">
    <property type="component" value="Unassembled WGS sequence"/>
</dbReference>
<evidence type="ECO:0000256" key="1">
    <source>
        <dbReference type="ARBA" id="ARBA00005194"/>
    </source>
</evidence>
<dbReference type="GO" id="GO:0048038">
    <property type="term" value="F:quinone binding"/>
    <property type="evidence" value="ECO:0007669"/>
    <property type="project" value="TreeGrafter"/>
</dbReference>
<dbReference type="WBParaSite" id="GPUH_0002354801-mRNA-1">
    <property type="protein sequence ID" value="GPUH_0002354801-mRNA-1"/>
    <property type="gene ID" value="GPUH_0002354801"/>
</dbReference>
<dbReference type="GO" id="GO:0016616">
    <property type="term" value="F:oxidoreductase activity, acting on the CH-OH group of donors, NAD or NADP as acceptor"/>
    <property type="evidence" value="ECO:0007669"/>
    <property type="project" value="TreeGrafter"/>
</dbReference>
<keyword evidence="3" id="KW-0560">Oxidoreductase</keyword>
<reference evidence="7" key="1">
    <citation type="submission" date="2016-06" db="UniProtKB">
        <authorList>
            <consortium name="WormBaseParasite"/>
        </authorList>
    </citation>
    <scope>IDENTIFICATION</scope>
</reference>
<evidence type="ECO:0000256" key="3">
    <source>
        <dbReference type="ARBA" id="ARBA00023002"/>
    </source>
</evidence>
<evidence type="ECO:0000313" key="6">
    <source>
        <dbReference type="Proteomes" id="UP000271098"/>
    </source>
</evidence>
<evidence type="ECO:0000256" key="4">
    <source>
        <dbReference type="SAM" id="Phobius"/>
    </source>
</evidence>
<feature type="transmembrane region" description="Helical" evidence="4">
    <location>
        <begin position="135"/>
        <end position="156"/>
    </location>
</feature>
<comment type="pathway">
    <text evidence="1">Lipid metabolism; fatty acid biosynthesis.</text>
</comment>
<evidence type="ECO:0000313" key="7">
    <source>
        <dbReference type="WBParaSite" id="GPUH_0002354801-mRNA-1"/>
    </source>
</evidence>
<dbReference type="InterPro" id="IPR002347">
    <property type="entry name" value="SDR_fam"/>
</dbReference>
<dbReference type="EMBL" id="UYRT01098084">
    <property type="protein sequence ID" value="VDN41582.1"/>
    <property type="molecule type" value="Genomic_DNA"/>
</dbReference>
<keyword evidence="4" id="KW-0472">Membrane</keyword>
<gene>
    <name evidence="5" type="ORF">GPUH_LOCUS23518</name>
</gene>
<organism evidence="7">
    <name type="scientific">Gongylonema pulchrum</name>
    <dbReference type="NCBI Taxonomy" id="637853"/>
    <lineage>
        <taxon>Eukaryota</taxon>
        <taxon>Metazoa</taxon>
        <taxon>Ecdysozoa</taxon>
        <taxon>Nematoda</taxon>
        <taxon>Chromadorea</taxon>
        <taxon>Rhabditida</taxon>
        <taxon>Spirurina</taxon>
        <taxon>Spiruromorpha</taxon>
        <taxon>Spiruroidea</taxon>
        <taxon>Gongylonematidae</taxon>
        <taxon>Gongylonema</taxon>
    </lineage>
</organism>
<dbReference type="GO" id="GO:0006633">
    <property type="term" value="P:fatty acid biosynthetic process"/>
    <property type="evidence" value="ECO:0007669"/>
    <property type="project" value="TreeGrafter"/>
</dbReference>
<dbReference type="Pfam" id="PF00106">
    <property type="entry name" value="adh_short"/>
    <property type="match status" value="1"/>
</dbReference>
<dbReference type="AlphaFoldDB" id="A0A183ERC7"/>
<keyword evidence="4" id="KW-0812">Transmembrane</keyword>
<dbReference type="SUPFAM" id="SSF51735">
    <property type="entry name" value="NAD(P)-binding Rossmann-fold domains"/>
    <property type="match status" value="1"/>
</dbReference>
<dbReference type="OrthoDB" id="294295at2759"/>
<dbReference type="PANTHER" id="PTHR42760">
    <property type="entry name" value="SHORT-CHAIN DEHYDROGENASES/REDUCTASES FAMILY MEMBER"/>
    <property type="match status" value="1"/>
</dbReference>
<keyword evidence="4" id="KW-1133">Transmembrane helix</keyword>
<sequence>RPDAHAAFTCDVSKRAQVEKLKEYSRERWIRAPNVIVNCAGITRDSILLNMTEEQFDEVIGVNLKGVYLVTKALTELALADEVSQSIINISSIVGKSGHSGQANYAATKVFFLFIYPPTEQNLLRLREKHLGNKLLQSTALCIIIIIIIIIIINILQR</sequence>
<evidence type="ECO:0000256" key="2">
    <source>
        <dbReference type="ARBA" id="ARBA00006484"/>
    </source>
</evidence>
<keyword evidence="6" id="KW-1185">Reference proteome</keyword>
<dbReference type="Gene3D" id="3.40.50.720">
    <property type="entry name" value="NAD(P)-binding Rossmann-like Domain"/>
    <property type="match status" value="1"/>
</dbReference>
<protein>
    <submittedName>
        <fullName evidence="7">Estradiol 17-beta-dehydrogenase 8</fullName>
    </submittedName>
</protein>
<accession>A0A183ERC7</accession>
<dbReference type="InterPro" id="IPR036291">
    <property type="entry name" value="NAD(P)-bd_dom_sf"/>
</dbReference>
<dbReference type="PANTHER" id="PTHR42760:SF83">
    <property type="entry name" value="(3R)-3-HYDROXYACYL-COA DEHYDROGENASE"/>
    <property type="match status" value="1"/>
</dbReference>
<reference evidence="5 6" key="2">
    <citation type="submission" date="2018-11" db="EMBL/GenBank/DDBJ databases">
        <authorList>
            <consortium name="Pathogen Informatics"/>
        </authorList>
    </citation>
    <scope>NUCLEOTIDE SEQUENCE [LARGE SCALE GENOMIC DNA]</scope>
</reference>